<evidence type="ECO:0000313" key="3">
    <source>
        <dbReference type="Proteomes" id="UP000197783"/>
    </source>
</evidence>
<comment type="caution">
    <text evidence="2">The sequence shown here is derived from an EMBL/GenBank/DDBJ whole genome shotgun (WGS) entry which is preliminary data.</text>
</comment>
<protein>
    <recommendedName>
        <fullName evidence="1">Methyltransferase type 11 domain-containing protein</fullName>
    </recommendedName>
</protein>
<dbReference type="EMBL" id="NBBJ01000001">
    <property type="protein sequence ID" value="OWK31933.1"/>
    <property type="molecule type" value="Genomic_DNA"/>
</dbReference>
<feature type="domain" description="Methyltransferase type 11" evidence="1">
    <location>
        <begin position="153"/>
        <end position="200"/>
    </location>
</feature>
<evidence type="ECO:0000313" key="2">
    <source>
        <dbReference type="EMBL" id="OWK31933.1"/>
    </source>
</evidence>
<dbReference type="InterPro" id="IPR013216">
    <property type="entry name" value="Methyltransf_11"/>
</dbReference>
<name>A0A245ZQA6_9SPHN</name>
<sequence length="346" mass="38373">MLVEDTSVIADLLACPICRGSLRVSTGEQLRCEEPSCAYHQAPYPRLGGKDVLIDFENSVLDRETTLASGATSVVGRGQWRVLLSRVIDGSNRYASTLADLMVEGVRQRRSARRPVIVVMGAGEIGHGSEPLYASADVDVVAFDIYASPNITFVADAHSIPLRDGVADGVWIQGVLELVVDPRQVVAEASRILKPDGLMFTDTAFMWPVCEQAYDFNRWSPSGLRWLFRDFDVLAAGQSTGPGTMTVLAIRYLFQSLLRSTKLGQIAAFPFVWIRLLDYLCGDRRALDASVGMFIFGRKRERPIGIDDLLAYYGDQPGLKKAMRTLKRDTEVRRALLQRPSQTKVR</sequence>
<keyword evidence="3" id="KW-1185">Reference proteome</keyword>
<dbReference type="AlphaFoldDB" id="A0A245ZQA6"/>
<dbReference type="SUPFAM" id="SSF53335">
    <property type="entry name" value="S-adenosyl-L-methionine-dependent methyltransferases"/>
    <property type="match status" value="1"/>
</dbReference>
<dbReference type="Gene3D" id="3.40.50.150">
    <property type="entry name" value="Vaccinia Virus protein VP39"/>
    <property type="match status" value="1"/>
</dbReference>
<gene>
    <name evidence="2" type="ORF">SPMU_02530</name>
</gene>
<dbReference type="GO" id="GO:0008757">
    <property type="term" value="F:S-adenosylmethionine-dependent methyltransferase activity"/>
    <property type="evidence" value="ECO:0007669"/>
    <property type="project" value="InterPro"/>
</dbReference>
<proteinExistence type="predicted"/>
<dbReference type="InterPro" id="IPR029063">
    <property type="entry name" value="SAM-dependent_MTases_sf"/>
</dbReference>
<dbReference type="Pfam" id="PF08241">
    <property type="entry name" value="Methyltransf_11"/>
    <property type="match status" value="1"/>
</dbReference>
<accession>A0A245ZQA6</accession>
<evidence type="ECO:0000259" key="1">
    <source>
        <dbReference type="Pfam" id="PF08241"/>
    </source>
</evidence>
<dbReference type="OrthoDB" id="163232at2"/>
<dbReference type="Proteomes" id="UP000197783">
    <property type="component" value="Unassembled WGS sequence"/>
</dbReference>
<dbReference type="RefSeq" id="WP_088331157.1">
    <property type="nucleotide sequence ID" value="NZ_NBBJ01000001.1"/>
</dbReference>
<reference evidence="2 3" key="1">
    <citation type="submission" date="2017-03" db="EMBL/GenBank/DDBJ databases">
        <title>Genome sequence of Sphingomonas mucosissima DSM 17494.</title>
        <authorList>
            <person name="Poehlein A."/>
            <person name="Wuebbeler J.H."/>
            <person name="Steinbuechel A."/>
            <person name="Daniel R."/>
        </authorList>
    </citation>
    <scope>NUCLEOTIDE SEQUENCE [LARGE SCALE GENOMIC DNA]</scope>
    <source>
        <strain evidence="2 3">DSM 17494</strain>
    </source>
</reference>
<organism evidence="2 3">
    <name type="scientific">Sphingomonas mucosissima</name>
    <dbReference type="NCBI Taxonomy" id="370959"/>
    <lineage>
        <taxon>Bacteria</taxon>
        <taxon>Pseudomonadati</taxon>
        <taxon>Pseudomonadota</taxon>
        <taxon>Alphaproteobacteria</taxon>
        <taxon>Sphingomonadales</taxon>
        <taxon>Sphingomonadaceae</taxon>
        <taxon>Sphingomonas</taxon>
    </lineage>
</organism>